<dbReference type="AlphaFoldDB" id="A0A915MI53"/>
<reference evidence="3" key="1">
    <citation type="submission" date="2022-11" db="UniProtKB">
        <authorList>
            <consortium name="WormBaseParasite"/>
        </authorList>
    </citation>
    <scope>IDENTIFICATION</scope>
</reference>
<dbReference type="WBParaSite" id="scaffold4196_cov169.g7792">
    <property type="protein sequence ID" value="scaffold4196_cov169.g7792"/>
    <property type="gene ID" value="scaffold4196_cov169.g7792"/>
</dbReference>
<evidence type="ECO:0000313" key="2">
    <source>
        <dbReference type="Proteomes" id="UP000887561"/>
    </source>
</evidence>
<name>A0A915MI53_MELJA</name>
<feature type="region of interest" description="Disordered" evidence="1">
    <location>
        <begin position="1"/>
        <end position="26"/>
    </location>
</feature>
<sequence length="226" mass="26212">MCEAGNKKKGSKKKEKGSSSQNPPIVTDPIVKLIRDYKINELDNWKGYDSLESYLEEPKKMEDYDKMVNEAKEQLLNDNENTLLSIFRLEVHTDGFELGRKLRYVRLIGPGSMHANSDHYLYGEGKGPIDMSTEIIDSYKKDNKLKNLILVETAFVRRDYLQNFLEDNKLRMLQAFPVSIFAKNFMGGSYIYYSKVEVEKTDNLLASYQKRMNEDVEVGDEDDVEY</sequence>
<evidence type="ECO:0000313" key="3">
    <source>
        <dbReference type="WBParaSite" id="scaffold4196_cov169.g7792"/>
    </source>
</evidence>
<keyword evidence="2" id="KW-1185">Reference proteome</keyword>
<proteinExistence type="predicted"/>
<organism evidence="2 3">
    <name type="scientific">Meloidogyne javanica</name>
    <name type="common">Root-knot nematode worm</name>
    <dbReference type="NCBI Taxonomy" id="6303"/>
    <lineage>
        <taxon>Eukaryota</taxon>
        <taxon>Metazoa</taxon>
        <taxon>Ecdysozoa</taxon>
        <taxon>Nematoda</taxon>
        <taxon>Chromadorea</taxon>
        <taxon>Rhabditida</taxon>
        <taxon>Tylenchina</taxon>
        <taxon>Tylenchomorpha</taxon>
        <taxon>Tylenchoidea</taxon>
        <taxon>Meloidogynidae</taxon>
        <taxon>Meloidogyninae</taxon>
        <taxon>Meloidogyne</taxon>
        <taxon>Meloidogyne incognita group</taxon>
    </lineage>
</organism>
<protein>
    <submittedName>
        <fullName evidence="3">Uncharacterized protein</fullName>
    </submittedName>
</protein>
<evidence type="ECO:0000256" key="1">
    <source>
        <dbReference type="SAM" id="MobiDB-lite"/>
    </source>
</evidence>
<accession>A0A915MI53</accession>
<dbReference type="Proteomes" id="UP000887561">
    <property type="component" value="Unplaced"/>
</dbReference>